<feature type="domain" description="Clp R" evidence="2">
    <location>
        <begin position="2"/>
        <end position="180"/>
    </location>
</feature>
<proteinExistence type="predicted"/>
<evidence type="ECO:0000256" key="1">
    <source>
        <dbReference type="PROSITE-ProRule" id="PRU01251"/>
    </source>
</evidence>
<dbReference type="Gene3D" id="1.10.1780.10">
    <property type="entry name" value="Clp, N-terminal domain"/>
    <property type="match status" value="2"/>
</dbReference>
<organism evidence="3 4">
    <name type="scientific">Amycolatopsis taiwanensis</name>
    <dbReference type="NCBI Taxonomy" id="342230"/>
    <lineage>
        <taxon>Bacteria</taxon>
        <taxon>Bacillati</taxon>
        <taxon>Actinomycetota</taxon>
        <taxon>Actinomycetes</taxon>
        <taxon>Pseudonocardiales</taxon>
        <taxon>Pseudonocardiaceae</taxon>
        <taxon>Amycolatopsis</taxon>
    </lineage>
</organism>
<dbReference type="RefSeq" id="WP_027941197.1">
    <property type="nucleotide sequence ID" value="NZ_BSTI01000001.1"/>
</dbReference>
<accession>A0A9W6QTL6</accession>
<evidence type="ECO:0000259" key="2">
    <source>
        <dbReference type="PROSITE" id="PS51903"/>
    </source>
</evidence>
<dbReference type="SUPFAM" id="SSF81923">
    <property type="entry name" value="Double Clp-N motif"/>
    <property type="match status" value="2"/>
</dbReference>
<evidence type="ECO:0000313" key="3">
    <source>
        <dbReference type="EMBL" id="GLY63806.1"/>
    </source>
</evidence>
<dbReference type="InterPro" id="IPR036628">
    <property type="entry name" value="Clp_N_dom_sf"/>
</dbReference>
<name>A0A9W6QTL6_9PSEU</name>
<comment type="caution">
    <text evidence="3">The sequence shown here is derived from an EMBL/GenBank/DDBJ whole genome shotgun (WGS) entry which is preliminary data.</text>
</comment>
<protein>
    <submittedName>
        <fullName evidence="3">ATPase</fullName>
    </submittedName>
</protein>
<keyword evidence="4" id="KW-1185">Reference proteome</keyword>
<evidence type="ECO:0000313" key="4">
    <source>
        <dbReference type="Proteomes" id="UP001165136"/>
    </source>
</evidence>
<gene>
    <name evidence="3" type="ORF">Atai01_04250</name>
</gene>
<dbReference type="EMBL" id="BSTI01000001">
    <property type="protein sequence ID" value="GLY63806.1"/>
    <property type="molecule type" value="Genomic_DNA"/>
</dbReference>
<keyword evidence="1" id="KW-0677">Repeat</keyword>
<dbReference type="AlphaFoldDB" id="A0A9W6QTL6"/>
<dbReference type="PROSITE" id="PS51903">
    <property type="entry name" value="CLP_R"/>
    <property type="match status" value="1"/>
</dbReference>
<dbReference type="Proteomes" id="UP001165136">
    <property type="component" value="Unassembled WGS sequence"/>
</dbReference>
<reference evidence="3" key="1">
    <citation type="submission" date="2023-03" db="EMBL/GenBank/DDBJ databases">
        <title>Amycolatopsis taiwanensis NBRC 103393.</title>
        <authorList>
            <person name="Ichikawa N."/>
            <person name="Sato H."/>
            <person name="Tonouchi N."/>
        </authorList>
    </citation>
    <scope>NUCLEOTIDE SEQUENCE</scope>
    <source>
        <strain evidence="3">NBRC 103393</strain>
    </source>
</reference>
<dbReference type="InterPro" id="IPR004176">
    <property type="entry name" value="Clp_R_N"/>
</dbReference>
<sequence length="180" mass="19656">MFEKFTPDARAVVVEASRDAQEVDATEITPLHILVALLRFPQSGAARVLTELGVSREDLAAEAGRVRRRGGITEADAEALQEFGIDVDLIIERIEQGYGPEALGGKPDRRSRRRHLPFADESKRTLQVCLAEVIDLGVRQLGSEHILLALAAQRGPAADVLARFDVDAPRLRQVLVSSDA</sequence>
<dbReference type="Pfam" id="PF02861">
    <property type="entry name" value="Clp_N"/>
    <property type="match status" value="2"/>
</dbReference>